<keyword evidence="5" id="KW-1185">Reference proteome</keyword>
<evidence type="ECO:0000313" key="5">
    <source>
        <dbReference type="Proteomes" id="UP000243745"/>
    </source>
</evidence>
<dbReference type="RefSeq" id="WP_093140492.1">
    <property type="nucleotide sequence ID" value="NZ_FOXF01000004.1"/>
</dbReference>
<dbReference type="EMBL" id="FOXF01000004">
    <property type="protein sequence ID" value="SFP07877.1"/>
    <property type="molecule type" value="Genomic_DNA"/>
</dbReference>
<dbReference type="PANTHER" id="PTHR13748:SF62">
    <property type="entry name" value="COBW DOMAIN-CONTAINING PROTEIN"/>
    <property type="match status" value="1"/>
</dbReference>
<dbReference type="SUPFAM" id="SSF52540">
    <property type="entry name" value="P-loop containing nucleoside triphosphate hydrolases"/>
    <property type="match status" value="1"/>
</dbReference>
<evidence type="ECO:0000313" key="4">
    <source>
        <dbReference type="EMBL" id="SFP07877.1"/>
    </source>
</evidence>
<evidence type="ECO:0000256" key="1">
    <source>
        <dbReference type="ARBA" id="ARBA00045658"/>
    </source>
</evidence>
<sequence>MKVLVVSGFLGAGKTTFIRKLISRSTERLAVLENEFGRTDVDGQIISADSGADVIDLREGCVCCTKSSELHASVITIENTVSPDLLIVEPSGVGALGNVLRILKKIEYERISVLPPVTVVDAESFYQNMNLFHDVCADQLRYSSTVVISRPEHPDPELFAGIRDEILKINPEAKVLDRHYSECSDEWWNGLINPHDGTVMSGDGECEGLQLDSITVRNCSVPSPGALLWILESVLRGEFGFIVRAKGIIPAGQDWIRFDVVNGRVSVEGCGGEKGLTAECVFIGRNIDRQKISDCLRSQYLVESPFDFLSGMNAAGRSVRF</sequence>
<feature type="domain" description="CobW/HypB/UreG nucleotide-binding" evidence="2">
    <location>
        <begin position="3"/>
        <end position="176"/>
    </location>
</feature>
<name>A0A662ZFU0_9GAMM</name>
<evidence type="ECO:0000259" key="2">
    <source>
        <dbReference type="Pfam" id="PF02492"/>
    </source>
</evidence>
<reference evidence="4 5" key="1">
    <citation type="submission" date="2016-10" db="EMBL/GenBank/DDBJ databases">
        <authorList>
            <person name="Varghese N."/>
            <person name="Submissions S."/>
        </authorList>
    </citation>
    <scope>NUCLEOTIDE SEQUENCE [LARGE SCALE GENOMIC DNA]</scope>
    <source>
        <strain evidence="4 5">DSM 1361</strain>
    </source>
</reference>
<dbReference type="Pfam" id="PF07683">
    <property type="entry name" value="CobW_C"/>
    <property type="match status" value="1"/>
</dbReference>
<dbReference type="Gene3D" id="3.40.50.300">
    <property type="entry name" value="P-loop containing nucleotide triphosphate hydrolases"/>
    <property type="match status" value="1"/>
</dbReference>
<evidence type="ECO:0000259" key="3">
    <source>
        <dbReference type="Pfam" id="PF07683"/>
    </source>
</evidence>
<organism evidence="4 5">
    <name type="scientific">Ruminobacter amylophilus</name>
    <dbReference type="NCBI Taxonomy" id="867"/>
    <lineage>
        <taxon>Bacteria</taxon>
        <taxon>Pseudomonadati</taxon>
        <taxon>Pseudomonadota</taxon>
        <taxon>Gammaproteobacteria</taxon>
        <taxon>Aeromonadales</taxon>
        <taxon>Succinivibrionaceae</taxon>
        <taxon>Ruminobacter</taxon>
    </lineage>
</organism>
<comment type="function">
    <text evidence="1">Zinc chaperone that directly transfers zinc cofactor to target proteins, thereby activating them. Zinc is transferred from the CXCC motif in the GTPase domain to the zinc binding site in target proteins in a process requiring GTP hydrolysis.</text>
</comment>
<accession>A0A662ZFU0</accession>
<dbReference type="InterPro" id="IPR003495">
    <property type="entry name" value="CobW/HypB/UreG_nucleotide-bd"/>
</dbReference>
<proteinExistence type="predicted"/>
<dbReference type="AlphaFoldDB" id="A0A662ZFU0"/>
<dbReference type="InterPro" id="IPR011629">
    <property type="entry name" value="CobW-like_C"/>
</dbReference>
<dbReference type="Proteomes" id="UP000243745">
    <property type="component" value="Unassembled WGS sequence"/>
</dbReference>
<dbReference type="GO" id="GO:0005737">
    <property type="term" value="C:cytoplasm"/>
    <property type="evidence" value="ECO:0007669"/>
    <property type="project" value="TreeGrafter"/>
</dbReference>
<protein>
    <submittedName>
        <fullName evidence="4">GTPase, G3E family</fullName>
    </submittedName>
</protein>
<dbReference type="SUPFAM" id="SSF90002">
    <property type="entry name" value="Hypothetical protein YjiA, C-terminal domain"/>
    <property type="match status" value="1"/>
</dbReference>
<dbReference type="InterPro" id="IPR051316">
    <property type="entry name" value="Zinc-reg_GTPase_activator"/>
</dbReference>
<gene>
    <name evidence="4" type="ORF">SAMN02910344_00389</name>
</gene>
<feature type="domain" description="CobW C-terminal" evidence="3">
    <location>
        <begin position="230"/>
        <end position="297"/>
    </location>
</feature>
<dbReference type="Pfam" id="PF02492">
    <property type="entry name" value="cobW"/>
    <property type="match status" value="1"/>
</dbReference>
<dbReference type="PANTHER" id="PTHR13748">
    <property type="entry name" value="COBW-RELATED"/>
    <property type="match status" value="1"/>
</dbReference>
<dbReference type="InterPro" id="IPR027417">
    <property type="entry name" value="P-loop_NTPase"/>
</dbReference>
<dbReference type="OrthoDB" id="9808822at2"/>